<dbReference type="Proteomes" id="UP000034185">
    <property type="component" value="Unassembled WGS sequence"/>
</dbReference>
<protein>
    <submittedName>
        <fullName evidence="1">Uncharacterized protein</fullName>
    </submittedName>
</protein>
<reference evidence="1 2" key="1">
    <citation type="journal article" date="2015" name="Nature">
        <title>rRNA introns, odd ribosomes, and small enigmatic genomes across a large radiation of phyla.</title>
        <authorList>
            <person name="Brown C.T."/>
            <person name="Hug L.A."/>
            <person name="Thomas B.C."/>
            <person name="Sharon I."/>
            <person name="Castelle C.J."/>
            <person name="Singh A."/>
            <person name="Wilkins M.J."/>
            <person name="Williams K.H."/>
            <person name="Banfield J.F."/>
        </authorList>
    </citation>
    <scope>NUCLEOTIDE SEQUENCE [LARGE SCALE GENOMIC DNA]</scope>
</reference>
<proteinExistence type="predicted"/>
<gene>
    <name evidence="1" type="ORF">UY70_C0017G0006</name>
</gene>
<sequence length="126" mass="14636">MSAEVVYLSEFRQKRDAEKNPVLADSISPEEGYEIAQDVVQKYSAHGSLLKAFLERQKRESSNRKVEELHSALMRQRTMVGGYSTYDLKALLASYQKTPEYYYETYILPVAEEYQYRFDAGSREEA</sequence>
<evidence type="ECO:0000313" key="1">
    <source>
        <dbReference type="EMBL" id="KKW27291.1"/>
    </source>
</evidence>
<comment type="caution">
    <text evidence="1">The sequence shown here is derived from an EMBL/GenBank/DDBJ whole genome shotgun (WGS) entry which is preliminary data.</text>
</comment>
<evidence type="ECO:0000313" key="2">
    <source>
        <dbReference type="Proteomes" id="UP000034185"/>
    </source>
</evidence>
<dbReference type="AlphaFoldDB" id="A0A0G1X8E4"/>
<organism evidence="1 2">
    <name type="scientific">Candidatus Kaiserbacteria bacterium GW2011_GWB1_52_6</name>
    <dbReference type="NCBI Taxonomy" id="1618674"/>
    <lineage>
        <taxon>Bacteria</taxon>
        <taxon>Candidatus Kaiseribacteriota</taxon>
    </lineage>
</organism>
<dbReference type="EMBL" id="LCRA01000017">
    <property type="protein sequence ID" value="KKW27291.1"/>
    <property type="molecule type" value="Genomic_DNA"/>
</dbReference>
<name>A0A0G1X8E4_9BACT</name>
<accession>A0A0G1X8E4</accession>